<dbReference type="EMBL" id="BFAZ01000024">
    <property type="protein sequence ID" value="GBF44652.1"/>
    <property type="molecule type" value="Genomic_DNA"/>
</dbReference>
<comment type="caution">
    <text evidence="1">The sequence shown here is derived from an EMBL/GenBank/DDBJ whole genome shotgun (WGS) entry which is preliminary data.</text>
</comment>
<evidence type="ECO:0000313" key="1">
    <source>
        <dbReference type="EMBL" id="GBF44652.1"/>
    </source>
</evidence>
<evidence type="ECO:0000313" key="2">
    <source>
        <dbReference type="Proteomes" id="UP000245206"/>
    </source>
</evidence>
<organism evidence="1 2">
    <name type="scientific">Leptospira ellinghausenii</name>
    <dbReference type="NCBI Taxonomy" id="1917822"/>
    <lineage>
        <taxon>Bacteria</taxon>
        <taxon>Pseudomonadati</taxon>
        <taxon>Spirochaetota</taxon>
        <taxon>Spirochaetia</taxon>
        <taxon>Leptospirales</taxon>
        <taxon>Leptospiraceae</taxon>
        <taxon>Leptospira</taxon>
    </lineage>
</organism>
<feature type="non-terminal residue" evidence="1">
    <location>
        <position position="28"/>
    </location>
</feature>
<gene>
    <name evidence="1" type="ORF">LPTSP2_39560</name>
</gene>
<keyword evidence="2" id="KW-1185">Reference proteome</keyword>
<protein>
    <submittedName>
        <fullName evidence="1">Uncharacterized protein</fullName>
    </submittedName>
</protein>
<dbReference type="Proteomes" id="UP000245206">
    <property type="component" value="Unassembled WGS sequence"/>
</dbReference>
<name>A0A2P2DJ34_9LEPT</name>
<reference evidence="2" key="1">
    <citation type="journal article" date="2019" name="Microbiol. Immunol.">
        <title>Molecular and phenotypic characterization of Leptospira johnsonii sp. nov., Leptospira ellinghausenii sp. nov. and Leptospira ryugenii sp. nov. isolated from soil and water in Japan.</title>
        <authorList>
            <person name="Masuzawa T."/>
            <person name="Saito M."/>
            <person name="Nakao R."/>
            <person name="Nikaido Y."/>
            <person name="Matsumoto M."/>
            <person name="Ogawa M."/>
            <person name="Yokoyama M."/>
            <person name="Hidaka Y."/>
            <person name="Tomita J."/>
            <person name="Sakakibara K."/>
            <person name="Suzuki K."/>
            <person name="Yasuda S."/>
            <person name="Sato H."/>
            <person name="Yamaguchi M."/>
            <person name="Yoshida S.I."/>
            <person name="Koizumi N."/>
            <person name="Kawamura Y."/>
        </authorList>
    </citation>
    <scope>NUCLEOTIDE SEQUENCE [LARGE SCALE GENOMIC DNA]</scope>
    <source>
        <strain evidence="2">E18</strain>
    </source>
</reference>
<sequence length="28" mass="3390">MITKIHEYYQSLLIDLPNKIQMELGLRE</sequence>
<dbReference type="AlphaFoldDB" id="A0A2P2DJ34"/>
<proteinExistence type="predicted"/>
<accession>A0A2P2DJ34</accession>